<evidence type="ECO:0000313" key="7">
    <source>
        <dbReference type="Proteomes" id="UP000001036"/>
    </source>
</evidence>
<dbReference type="Gene3D" id="1.10.10.60">
    <property type="entry name" value="Homeodomain-like"/>
    <property type="match status" value="2"/>
</dbReference>
<dbReference type="SMART" id="SM00342">
    <property type="entry name" value="HTH_ARAC"/>
    <property type="match status" value="1"/>
</dbReference>
<evidence type="ECO:0000256" key="1">
    <source>
        <dbReference type="ARBA" id="ARBA00023015"/>
    </source>
</evidence>
<dbReference type="KEGG" id="cja:CJA_3278"/>
<sequence length="416" mass="47988">MTLCNRYQQTLITIITSDTRTTIQFKDTDLPMFRFYRNATFAFLTLIILTLMIVYAGVAKSKLNTPLFPARDQDLPWISSTEPPSPVGKTVLSLKSEVGTIEYEFLLDPEKPFPYTHYSMYFIEADQPYRLVDLTRYSSFSFKVLCDPKNVLLLVLFSFDEKVTDINQAVTRRVSSTAFSCSHHWNTITIGFDELDTPHWWLGRYGYEYSDRGYQLDKVMGFAFVNSLQSPLDTPSYVKLTDIKLLGREDRYLYAAGVISLCCWIIFFVWIFRQYVVALTEQIREKVKQDQPLIAYKKLSIEPQKDKEKSALLRHIATEYANPDISLEITATTLGINRTKINDILKDELGLTFSAYLNKLRLTEAARLLSESEEANVSEIAYSVGYNNVSYFNKLFKIEYGCTPKMFKSLYLSDSD</sequence>
<gene>
    <name evidence="6" type="ordered locus">CJA_3278</name>
</gene>
<dbReference type="PANTHER" id="PTHR43280:SF27">
    <property type="entry name" value="TRANSCRIPTIONAL REGULATOR MTLR"/>
    <property type="match status" value="1"/>
</dbReference>
<dbReference type="PANTHER" id="PTHR43280">
    <property type="entry name" value="ARAC-FAMILY TRANSCRIPTIONAL REGULATOR"/>
    <property type="match status" value="1"/>
</dbReference>
<keyword evidence="4" id="KW-0472">Membrane</keyword>
<keyword evidence="2" id="KW-0238">DNA-binding</keyword>
<evidence type="ECO:0000256" key="3">
    <source>
        <dbReference type="ARBA" id="ARBA00023163"/>
    </source>
</evidence>
<dbReference type="InterPro" id="IPR018060">
    <property type="entry name" value="HTH_AraC"/>
</dbReference>
<proteinExistence type="predicted"/>
<feature type="domain" description="HTH araC/xylS-type" evidence="5">
    <location>
        <begin position="310"/>
        <end position="410"/>
    </location>
</feature>
<dbReference type="InterPro" id="IPR020449">
    <property type="entry name" value="Tscrpt_reg_AraC-type_HTH"/>
</dbReference>
<dbReference type="GO" id="GO:0043565">
    <property type="term" value="F:sequence-specific DNA binding"/>
    <property type="evidence" value="ECO:0007669"/>
    <property type="project" value="InterPro"/>
</dbReference>
<feature type="transmembrane region" description="Helical" evidence="4">
    <location>
        <begin position="252"/>
        <end position="272"/>
    </location>
</feature>
<dbReference type="HOGENOM" id="CLU_679589_0_0_6"/>
<dbReference type="SUPFAM" id="SSF46689">
    <property type="entry name" value="Homeodomain-like"/>
    <property type="match status" value="1"/>
</dbReference>
<reference evidence="6 7" key="1">
    <citation type="journal article" date="2008" name="J. Bacteriol.">
        <title>Insights into plant cell wall degradation from the genome sequence of the soil bacterium Cellvibrio japonicus.</title>
        <authorList>
            <person name="Deboy R.T."/>
            <person name="Mongodin E.F."/>
            <person name="Fouts D.E."/>
            <person name="Tailford L.E."/>
            <person name="Khouri H."/>
            <person name="Emerson J.B."/>
            <person name="Mohamoud Y."/>
            <person name="Watkins K."/>
            <person name="Henrissat B."/>
            <person name="Gilbert H.J."/>
            <person name="Nelson K.E."/>
        </authorList>
    </citation>
    <scope>NUCLEOTIDE SEQUENCE [LARGE SCALE GENOMIC DNA]</scope>
    <source>
        <strain evidence="6 7">Ueda107</strain>
    </source>
</reference>
<keyword evidence="7" id="KW-1185">Reference proteome</keyword>
<dbReference type="Pfam" id="PF12833">
    <property type="entry name" value="HTH_18"/>
    <property type="match status" value="1"/>
</dbReference>
<keyword evidence="1" id="KW-0805">Transcription regulation</keyword>
<dbReference type="GO" id="GO:0003700">
    <property type="term" value="F:DNA-binding transcription factor activity"/>
    <property type="evidence" value="ECO:0007669"/>
    <property type="project" value="InterPro"/>
</dbReference>
<name>B3PEH6_CELJU</name>
<feature type="transmembrane region" description="Helical" evidence="4">
    <location>
        <begin position="39"/>
        <end position="58"/>
    </location>
</feature>
<dbReference type="EMBL" id="CP000934">
    <property type="protein sequence ID" value="ACE84730.1"/>
    <property type="molecule type" value="Genomic_DNA"/>
</dbReference>
<keyword evidence="4" id="KW-0812">Transmembrane</keyword>
<dbReference type="InterPro" id="IPR009057">
    <property type="entry name" value="Homeodomain-like_sf"/>
</dbReference>
<organism evidence="6 7">
    <name type="scientific">Cellvibrio japonicus (strain Ueda107)</name>
    <name type="common">Pseudomonas fluorescens subsp. cellulosa</name>
    <dbReference type="NCBI Taxonomy" id="498211"/>
    <lineage>
        <taxon>Bacteria</taxon>
        <taxon>Pseudomonadati</taxon>
        <taxon>Pseudomonadota</taxon>
        <taxon>Gammaproteobacteria</taxon>
        <taxon>Cellvibrionales</taxon>
        <taxon>Cellvibrionaceae</taxon>
        <taxon>Cellvibrio</taxon>
    </lineage>
</organism>
<evidence type="ECO:0000256" key="4">
    <source>
        <dbReference type="SAM" id="Phobius"/>
    </source>
</evidence>
<keyword evidence="4" id="KW-1133">Transmembrane helix</keyword>
<dbReference type="STRING" id="498211.CJA_3278"/>
<dbReference type="Proteomes" id="UP000001036">
    <property type="component" value="Chromosome"/>
</dbReference>
<dbReference type="PRINTS" id="PR00032">
    <property type="entry name" value="HTHARAC"/>
</dbReference>
<dbReference type="eggNOG" id="COG2207">
    <property type="taxonomic scope" value="Bacteria"/>
</dbReference>
<evidence type="ECO:0000313" key="6">
    <source>
        <dbReference type="EMBL" id="ACE84730.1"/>
    </source>
</evidence>
<dbReference type="PROSITE" id="PS01124">
    <property type="entry name" value="HTH_ARAC_FAMILY_2"/>
    <property type="match status" value="1"/>
</dbReference>
<dbReference type="AlphaFoldDB" id="B3PEH6"/>
<evidence type="ECO:0000256" key="2">
    <source>
        <dbReference type="ARBA" id="ARBA00023125"/>
    </source>
</evidence>
<accession>B3PEH6</accession>
<keyword evidence="3" id="KW-0804">Transcription</keyword>
<protein>
    <submittedName>
        <fullName evidence="6">Transcriptional regulator, AraC family domain protein</fullName>
    </submittedName>
</protein>
<evidence type="ECO:0000259" key="5">
    <source>
        <dbReference type="PROSITE" id="PS01124"/>
    </source>
</evidence>